<dbReference type="Gene3D" id="2.40.37.20">
    <property type="entry name" value="D-serine dehydratase-like domain"/>
    <property type="match status" value="1"/>
</dbReference>
<dbReference type="PANTHER" id="PTHR28004">
    <property type="entry name" value="ZGC:162816-RELATED"/>
    <property type="match status" value="1"/>
</dbReference>
<feature type="domain" description="D-serine dehydratase-like" evidence="3">
    <location>
        <begin position="248"/>
        <end position="329"/>
    </location>
</feature>
<evidence type="ECO:0000256" key="1">
    <source>
        <dbReference type="ARBA" id="ARBA00005323"/>
    </source>
</evidence>
<dbReference type="SUPFAM" id="SSF51419">
    <property type="entry name" value="PLP-binding barrel"/>
    <property type="match status" value="1"/>
</dbReference>
<dbReference type="InterPro" id="IPR001608">
    <property type="entry name" value="Ala_racemase_N"/>
</dbReference>
<dbReference type="AlphaFoldDB" id="A0A543E2V2"/>
<dbReference type="InterPro" id="IPR042208">
    <property type="entry name" value="D-ser_dehydrat-like_sf"/>
</dbReference>
<dbReference type="InterPro" id="IPR051466">
    <property type="entry name" value="D-amino_acid_metab_enzyme"/>
</dbReference>
<dbReference type="PANTHER" id="PTHR28004:SF2">
    <property type="entry name" value="D-SERINE DEHYDRATASE"/>
    <property type="match status" value="1"/>
</dbReference>
<keyword evidence="5" id="KW-1185">Reference proteome</keyword>
<dbReference type="InterPro" id="IPR026956">
    <property type="entry name" value="D-ser_dehydrat-like_dom"/>
</dbReference>
<dbReference type="Gene3D" id="3.20.20.10">
    <property type="entry name" value="Alanine racemase"/>
    <property type="match status" value="1"/>
</dbReference>
<dbReference type="Proteomes" id="UP000315677">
    <property type="component" value="Unassembled WGS sequence"/>
</dbReference>
<comment type="similarity">
    <text evidence="1">Belongs to the DSD1 family.</text>
</comment>
<name>A0A543E2V2_9PSEU</name>
<protein>
    <submittedName>
        <fullName evidence="4">D-3-hydroxyaspartate aldolase</fullName>
    </submittedName>
</protein>
<dbReference type="SMART" id="SM01119">
    <property type="entry name" value="D-ser_dehydrat"/>
    <property type="match status" value="1"/>
</dbReference>
<dbReference type="GO" id="GO:0036088">
    <property type="term" value="P:D-serine catabolic process"/>
    <property type="evidence" value="ECO:0007669"/>
    <property type="project" value="TreeGrafter"/>
</dbReference>
<dbReference type="InterPro" id="IPR029066">
    <property type="entry name" value="PLP-binding_barrel"/>
</dbReference>
<proteinExistence type="inferred from homology"/>
<evidence type="ECO:0000259" key="3">
    <source>
        <dbReference type="SMART" id="SM01119"/>
    </source>
</evidence>
<evidence type="ECO:0000313" key="4">
    <source>
        <dbReference type="EMBL" id="TQM15883.1"/>
    </source>
</evidence>
<evidence type="ECO:0000313" key="5">
    <source>
        <dbReference type="Proteomes" id="UP000315677"/>
    </source>
</evidence>
<evidence type="ECO:0000256" key="2">
    <source>
        <dbReference type="ARBA" id="ARBA00023239"/>
    </source>
</evidence>
<reference evidence="4 5" key="1">
    <citation type="submission" date="2019-06" db="EMBL/GenBank/DDBJ databases">
        <title>Sequencing the genomes of 1000 actinobacteria strains.</title>
        <authorList>
            <person name="Klenk H.-P."/>
        </authorList>
    </citation>
    <scope>NUCLEOTIDE SEQUENCE [LARGE SCALE GENOMIC DNA]</scope>
    <source>
        <strain evidence="4 5">DSM 45301</strain>
    </source>
</reference>
<dbReference type="Pfam" id="PF01168">
    <property type="entry name" value="Ala_racemase_N"/>
    <property type="match status" value="1"/>
</dbReference>
<dbReference type="Pfam" id="PF14031">
    <property type="entry name" value="D-ser_dehydrat"/>
    <property type="match status" value="1"/>
</dbReference>
<keyword evidence="2" id="KW-0456">Lyase</keyword>
<sequence>MGQDTFGRAVAWPGVRTSELTTPALIVERDVLDANLATMSAALPGARLRPHVKAHKTTALARRQQALGHPGFTCATVRECEVMAAAGLGADLLLANEVLDTRRLGALVAGGARVTVAVDSPETVAAAAAGGVREVLVDVNVGLDRCGCAPERAGELAGAARRAGLEVRGVMGYEGHLQLVTDPDERKRRTGEAMALLQAAAGDVGGEIISAGGTGTHRDNTWATEIQAGSYALMDTAYGSVGHPFGQALSVLGTVVSVSAGRAVADVGLKALGMDHGLPAIAGAEVRRCADEHTTFVPDAPVRVGDRVRVLPAHIDPTVVLHERMHLVDGDTVLETWPVDMRGW</sequence>
<accession>A0A543E2V2</accession>
<gene>
    <name evidence="4" type="ORF">FB558_2677</name>
</gene>
<dbReference type="EMBL" id="VFPA01000001">
    <property type="protein sequence ID" value="TQM15883.1"/>
    <property type="molecule type" value="Genomic_DNA"/>
</dbReference>
<dbReference type="GO" id="GO:0008721">
    <property type="term" value="F:D-serine ammonia-lyase activity"/>
    <property type="evidence" value="ECO:0007669"/>
    <property type="project" value="TreeGrafter"/>
</dbReference>
<comment type="caution">
    <text evidence="4">The sequence shown here is derived from an EMBL/GenBank/DDBJ whole genome shotgun (WGS) entry which is preliminary data.</text>
</comment>
<organism evidence="4 5">
    <name type="scientific">Pseudonocardia kunmingensis</name>
    <dbReference type="NCBI Taxonomy" id="630975"/>
    <lineage>
        <taxon>Bacteria</taxon>
        <taxon>Bacillati</taxon>
        <taxon>Actinomycetota</taxon>
        <taxon>Actinomycetes</taxon>
        <taxon>Pseudonocardiales</taxon>
        <taxon>Pseudonocardiaceae</taxon>
        <taxon>Pseudonocardia</taxon>
    </lineage>
</organism>